<name>A0A1X9M5Y1_9BACI</name>
<dbReference type="Gene3D" id="3.50.50.60">
    <property type="entry name" value="FAD/NAD(P)-binding domain"/>
    <property type="match status" value="1"/>
</dbReference>
<dbReference type="Proteomes" id="UP000193006">
    <property type="component" value="Chromosome"/>
</dbReference>
<organism evidence="1 2">
    <name type="scientific">Halalkalibacter krulwichiae</name>
    <dbReference type="NCBI Taxonomy" id="199441"/>
    <lineage>
        <taxon>Bacteria</taxon>
        <taxon>Bacillati</taxon>
        <taxon>Bacillota</taxon>
        <taxon>Bacilli</taxon>
        <taxon>Bacillales</taxon>
        <taxon>Bacillaceae</taxon>
        <taxon>Halalkalibacter</taxon>
    </lineage>
</organism>
<reference evidence="1 2" key="1">
    <citation type="submission" date="2017-04" db="EMBL/GenBank/DDBJ databases">
        <title>Bacillus krulwichiae AM31D Genome sequencing and assembly.</title>
        <authorList>
            <person name="Krulwich T.A."/>
            <person name="Anastor L."/>
            <person name="Ehrlich R."/>
            <person name="Ehrlich G.D."/>
            <person name="Janto B."/>
        </authorList>
    </citation>
    <scope>NUCLEOTIDE SEQUENCE [LARGE SCALE GENOMIC DNA]</scope>
    <source>
        <strain evidence="1 2">AM31D</strain>
    </source>
</reference>
<dbReference type="KEGG" id="bkw:BkAM31D_02725"/>
<evidence type="ECO:0000313" key="2">
    <source>
        <dbReference type="Proteomes" id="UP000193006"/>
    </source>
</evidence>
<protein>
    <submittedName>
        <fullName evidence="1">Uncharacterized protein</fullName>
    </submittedName>
</protein>
<dbReference type="EMBL" id="CP020814">
    <property type="protein sequence ID" value="ARK28855.1"/>
    <property type="molecule type" value="Genomic_DNA"/>
</dbReference>
<keyword evidence="2" id="KW-1185">Reference proteome</keyword>
<dbReference type="RefSeq" id="WP_257391624.1">
    <property type="nucleotide sequence ID" value="NZ_CP020814.1"/>
</dbReference>
<proteinExistence type="predicted"/>
<dbReference type="STRING" id="199441.BkAM31D_02725"/>
<dbReference type="AlphaFoldDB" id="A0A1X9M5Y1"/>
<evidence type="ECO:0000313" key="1">
    <source>
        <dbReference type="EMBL" id="ARK28855.1"/>
    </source>
</evidence>
<dbReference type="InterPro" id="IPR036188">
    <property type="entry name" value="FAD/NAD-bd_sf"/>
</dbReference>
<gene>
    <name evidence="1" type="ORF">BkAM31D_02725</name>
</gene>
<accession>A0A1X9M5Y1</accession>
<sequence length="40" mass="4042">MQCKNHTGQGANSAIQDAGVLAEALDNADSLGDVKKISGN</sequence>